<dbReference type="Proteomes" id="UP000399805">
    <property type="component" value="Unassembled WGS sequence"/>
</dbReference>
<protein>
    <submittedName>
        <fullName evidence="2">ABC transporter</fullName>
    </submittedName>
</protein>
<name>A0A6I8LQL5_9PSEU</name>
<organism evidence="2 3">
    <name type="scientific">Amycolatopsis camponoti</name>
    <dbReference type="NCBI Taxonomy" id="2606593"/>
    <lineage>
        <taxon>Bacteria</taxon>
        <taxon>Bacillati</taxon>
        <taxon>Actinomycetota</taxon>
        <taxon>Actinomycetes</taxon>
        <taxon>Pseudonocardiales</taxon>
        <taxon>Pseudonocardiaceae</taxon>
        <taxon>Amycolatopsis</taxon>
    </lineage>
</organism>
<evidence type="ECO:0000313" key="2">
    <source>
        <dbReference type="EMBL" id="VVJ17786.1"/>
    </source>
</evidence>
<feature type="transmembrane region" description="Helical" evidence="1">
    <location>
        <begin position="85"/>
        <end position="110"/>
    </location>
</feature>
<keyword evidence="3" id="KW-1185">Reference proteome</keyword>
<feature type="transmembrane region" description="Helical" evidence="1">
    <location>
        <begin position="48"/>
        <end position="65"/>
    </location>
</feature>
<gene>
    <name evidence="2" type="ORF">AA23TX_02807</name>
</gene>
<sequence>MKRVLDVARIQLVNWPALLAFPLAMVAVLPLLGWGIDVSNGDGALGAHEIYLLPALWGVAAPAHLQSMTQVFPFSLGLGVTRRTFAAATALVVAGQALLLGLAMVALAVVERSTGGWGREARIFDLDVLGRHDPFALWFIYSGPLVAVSAIGVLAGVVFQRWHQTGIYLALAGAVALLAGIKVLVARRSWWPAIGDFLGGQPSFALYTVYPVAFALALGGAAWLVLRRATA</sequence>
<evidence type="ECO:0000256" key="1">
    <source>
        <dbReference type="SAM" id="Phobius"/>
    </source>
</evidence>
<keyword evidence="1" id="KW-1133">Transmembrane helix</keyword>
<dbReference type="AlphaFoldDB" id="A0A6I8LQL5"/>
<feature type="transmembrane region" description="Helical" evidence="1">
    <location>
        <begin position="12"/>
        <end position="36"/>
    </location>
</feature>
<dbReference type="RefSeq" id="WP_155542899.1">
    <property type="nucleotide sequence ID" value="NZ_CABVGP010000001.1"/>
</dbReference>
<proteinExistence type="predicted"/>
<dbReference type="EMBL" id="CABVGP010000001">
    <property type="protein sequence ID" value="VVJ17786.1"/>
    <property type="molecule type" value="Genomic_DNA"/>
</dbReference>
<reference evidence="2 3" key="1">
    <citation type="submission" date="2019-09" db="EMBL/GenBank/DDBJ databases">
        <authorList>
            <person name="Leyn A S."/>
        </authorList>
    </citation>
    <scope>NUCLEOTIDE SEQUENCE [LARGE SCALE GENOMIC DNA]</scope>
    <source>
        <strain evidence="2">AA231_1</strain>
    </source>
</reference>
<feature type="transmembrane region" description="Helical" evidence="1">
    <location>
        <begin position="166"/>
        <end position="185"/>
    </location>
</feature>
<feature type="transmembrane region" description="Helical" evidence="1">
    <location>
        <begin position="205"/>
        <end position="226"/>
    </location>
</feature>
<feature type="transmembrane region" description="Helical" evidence="1">
    <location>
        <begin position="135"/>
        <end position="159"/>
    </location>
</feature>
<keyword evidence="1" id="KW-0472">Membrane</keyword>
<evidence type="ECO:0000313" key="3">
    <source>
        <dbReference type="Proteomes" id="UP000399805"/>
    </source>
</evidence>
<accession>A0A6I8LQL5</accession>
<keyword evidence="1" id="KW-0812">Transmembrane</keyword>